<evidence type="ECO:0000313" key="1">
    <source>
        <dbReference type="Proteomes" id="UP000887560"/>
    </source>
</evidence>
<sequence length="179" mass="21611">MAKEIFEKIKNNEEKNKYLEIIGENKYYKELIEIGLKKEVKQNWEMFISKYKMILLDFGIELKDNFIDRGRVNVYNLDIVLTKINIFLNFLALIELLESMFSLEYLNTKWENLEILMNLFSIFDECSKIPDECFCMELNEKYEEETKELVKKKINEFLFNYIYGILKIRVGHLIKIKTN</sequence>
<reference evidence="2" key="1">
    <citation type="submission" date="2022-11" db="UniProtKB">
        <authorList>
            <consortium name="WormBaseParasite"/>
        </authorList>
    </citation>
    <scope>IDENTIFICATION</scope>
</reference>
<accession>A0A915NRK7</accession>
<organism evidence="1 2">
    <name type="scientific">Meloidogyne floridensis</name>
    <dbReference type="NCBI Taxonomy" id="298350"/>
    <lineage>
        <taxon>Eukaryota</taxon>
        <taxon>Metazoa</taxon>
        <taxon>Ecdysozoa</taxon>
        <taxon>Nematoda</taxon>
        <taxon>Chromadorea</taxon>
        <taxon>Rhabditida</taxon>
        <taxon>Tylenchina</taxon>
        <taxon>Tylenchomorpha</taxon>
        <taxon>Tylenchoidea</taxon>
        <taxon>Meloidogynidae</taxon>
        <taxon>Meloidogyninae</taxon>
        <taxon>Meloidogyne</taxon>
    </lineage>
</organism>
<dbReference type="AlphaFoldDB" id="A0A915NRK7"/>
<dbReference type="Proteomes" id="UP000887560">
    <property type="component" value="Unplaced"/>
</dbReference>
<proteinExistence type="predicted"/>
<dbReference type="WBParaSite" id="scf7180000421206.g6492">
    <property type="protein sequence ID" value="scf7180000421206.g6492"/>
    <property type="gene ID" value="scf7180000421206.g6492"/>
</dbReference>
<name>A0A915NRK7_9BILA</name>
<protein>
    <submittedName>
        <fullName evidence="2">Uncharacterized protein</fullName>
    </submittedName>
</protein>
<evidence type="ECO:0000313" key="2">
    <source>
        <dbReference type="WBParaSite" id="scf7180000421206.g6492"/>
    </source>
</evidence>
<keyword evidence="1" id="KW-1185">Reference proteome</keyword>